<dbReference type="InterPro" id="IPR036945">
    <property type="entry name" value="DAGK_sf"/>
</dbReference>
<dbReference type="PANTHER" id="PTHR34299:SF1">
    <property type="entry name" value="DIACYLGLYCEROL KINASE"/>
    <property type="match status" value="1"/>
</dbReference>
<feature type="transmembrane region" description="Helical" evidence="24">
    <location>
        <begin position="113"/>
        <end position="133"/>
    </location>
</feature>
<dbReference type="GO" id="GO:0046872">
    <property type="term" value="F:metal ion binding"/>
    <property type="evidence" value="ECO:0007669"/>
    <property type="project" value="UniProtKB-KW"/>
</dbReference>
<evidence type="ECO:0000256" key="7">
    <source>
        <dbReference type="ARBA" id="ARBA00022519"/>
    </source>
</evidence>
<evidence type="ECO:0000256" key="16">
    <source>
        <dbReference type="ARBA" id="ARBA00023098"/>
    </source>
</evidence>
<dbReference type="Gene3D" id="1.10.287.3610">
    <property type="match status" value="1"/>
</dbReference>
<evidence type="ECO:0000256" key="8">
    <source>
        <dbReference type="ARBA" id="ARBA00022679"/>
    </source>
</evidence>
<comment type="similarity">
    <text evidence="2 24">Belongs to the bacterial diacylglycerol kinase family.</text>
</comment>
<name>A0A923SB23_9BURK</name>
<feature type="binding site" evidence="21">
    <location>
        <begin position="36"/>
        <end position="39"/>
    </location>
    <ligand>
        <name>substrate</name>
    </ligand>
</feature>
<feature type="active site" description="Proton acceptor" evidence="20">
    <location>
        <position position="82"/>
    </location>
</feature>
<comment type="caution">
    <text evidence="25">The sequence shown here is derived from an EMBL/GenBank/DDBJ whole genome shotgun (WGS) entry which is preliminary data.</text>
</comment>
<keyword evidence="5" id="KW-1003">Cell membrane</keyword>
<keyword evidence="6" id="KW-0444">Lipid biosynthesis</keyword>
<dbReference type="RefSeq" id="WP_187076135.1">
    <property type="nucleotide sequence ID" value="NZ_JACORT010000003.1"/>
</dbReference>
<keyword evidence="16 24" id="KW-0443">Lipid metabolism</keyword>
<keyword evidence="19 24" id="KW-1208">Phospholipid metabolism</keyword>
<gene>
    <name evidence="25" type="ORF">H8N03_10635</name>
</gene>
<feature type="binding site" evidence="22">
    <location>
        <position position="89"/>
    </location>
    <ligand>
        <name>ATP</name>
        <dbReference type="ChEBI" id="CHEBI:30616"/>
    </ligand>
</feature>
<evidence type="ECO:0000256" key="6">
    <source>
        <dbReference type="ARBA" id="ARBA00022516"/>
    </source>
</evidence>
<protein>
    <recommendedName>
        <fullName evidence="4 24">Diacylglycerol kinase</fullName>
        <ecNumber evidence="3 24">2.7.1.107</ecNumber>
    </recommendedName>
</protein>
<feature type="binding site" evidence="21">
    <location>
        <position position="23"/>
    </location>
    <ligand>
        <name>substrate</name>
    </ligand>
</feature>
<evidence type="ECO:0000256" key="14">
    <source>
        <dbReference type="ARBA" id="ARBA00022842"/>
    </source>
</evidence>
<keyword evidence="17 24" id="KW-0472">Membrane</keyword>
<feature type="transmembrane region" description="Helical" evidence="24">
    <location>
        <begin position="42"/>
        <end position="62"/>
    </location>
</feature>
<proteinExistence type="inferred from homology"/>
<evidence type="ECO:0000256" key="4">
    <source>
        <dbReference type="ARBA" id="ARBA00017575"/>
    </source>
</evidence>
<dbReference type="GO" id="GO:0005886">
    <property type="term" value="C:plasma membrane"/>
    <property type="evidence" value="ECO:0007669"/>
    <property type="project" value="UniProtKB-SubCell"/>
</dbReference>
<dbReference type="Proteomes" id="UP000608513">
    <property type="component" value="Unassembled WGS sequence"/>
</dbReference>
<feature type="binding site" evidence="21">
    <location>
        <position position="111"/>
    </location>
    <ligand>
        <name>substrate</name>
    </ligand>
</feature>
<feature type="binding site" evidence="23">
    <location>
        <position position="89"/>
    </location>
    <ligand>
        <name>a divalent metal cation</name>
        <dbReference type="ChEBI" id="CHEBI:60240"/>
    </ligand>
</feature>
<feature type="binding site" evidence="21">
    <location>
        <position position="82"/>
    </location>
    <ligand>
        <name>substrate</name>
    </ligand>
</feature>
<keyword evidence="14 23" id="KW-0460">Magnesium</keyword>
<keyword evidence="10 23" id="KW-0479">Metal-binding</keyword>
<dbReference type="InterPro" id="IPR000829">
    <property type="entry name" value="DAGK"/>
</dbReference>
<evidence type="ECO:0000256" key="10">
    <source>
        <dbReference type="ARBA" id="ARBA00022723"/>
    </source>
</evidence>
<keyword evidence="8 24" id="KW-0808">Transferase</keyword>
<evidence type="ECO:0000256" key="12">
    <source>
        <dbReference type="ARBA" id="ARBA00022777"/>
    </source>
</evidence>
<feature type="binding site" evidence="22">
    <location>
        <position position="41"/>
    </location>
    <ligand>
        <name>ATP</name>
        <dbReference type="ChEBI" id="CHEBI:30616"/>
    </ligand>
</feature>
<feature type="binding site" evidence="23">
    <location>
        <position position="41"/>
    </location>
    <ligand>
        <name>a divalent metal cation</name>
        <dbReference type="ChEBI" id="CHEBI:60240"/>
    </ligand>
</feature>
<dbReference type="GO" id="GO:0005524">
    <property type="term" value="F:ATP binding"/>
    <property type="evidence" value="ECO:0007669"/>
    <property type="project" value="UniProtKB-KW"/>
</dbReference>
<keyword evidence="15 24" id="KW-1133">Transmembrane helix</keyword>
<dbReference type="CDD" id="cd14264">
    <property type="entry name" value="DAGK_IM"/>
    <property type="match status" value="1"/>
</dbReference>
<comment type="cofactor">
    <cofactor evidence="23">
        <name>Mg(2+)</name>
        <dbReference type="ChEBI" id="CHEBI:18420"/>
    </cofactor>
    <text evidence="23">Mn(2+), Zn(2+), Cd(2+) and Co(2+) support activity to lesser extents.</text>
</comment>
<evidence type="ECO:0000256" key="21">
    <source>
        <dbReference type="PIRSR" id="PIRSR600829-2"/>
    </source>
</evidence>
<comment type="catalytic activity">
    <reaction evidence="24">
        <text>a 1,2-diacyl-sn-glycerol + ATP = a 1,2-diacyl-sn-glycero-3-phosphate + ADP + H(+)</text>
        <dbReference type="Rhea" id="RHEA:10272"/>
        <dbReference type="ChEBI" id="CHEBI:15378"/>
        <dbReference type="ChEBI" id="CHEBI:17815"/>
        <dbReference type="ChEBI" id="CHEBI:30616"/>
        <dbReference type="ChEBI" id="CHEBI:58608"/>
        <dbReference type="ChEBI" id="CHEBI:456216"/>
        <dbReference type="EC" id="2.7.1.107"/>
    </reaction>
</comment>
<feature type="binding site" evidence="22">
    <location>
        <begin position="107"/>
        <end position="108"/>
    </location>
    <ligand>
        <name>ATP</name>
        <dbReference type="ChEBI" id="CHEBI:30616"/>
    </ligand>
</feature>
<evidence type="ECO:0000256" key="15">
    <source>
        <dbReference type="ARBA" id="ARBA00022989"/>
    </source>
</evidence>
<feature type="binding site" evidence="22">
    <location>
        <position position="30"/>
    </location>
    <ligand>
        <name>ATP</name>
        <dbReference type="ChEBI" id="CHEBI:30616"/>
    </ligand>
</feature>
<evidence type="ECO:0000256" key="23">
    <source>
        <dbReference type="PIRSR" id="PIRSR600829-4"/>
    </source>
</evidence>
<dbReference type="Pfam" id="PF01219">
    <property type="entry name" value="DAGK_prokar"/>
    <property type="match status" value="1"/>
</dbReference>
<dbReference type="EC" id="2.7.1.107" evidence="3 24"/>
<keyword evidence="26" id="KW-1185">Reference proteome</keyword>
<keyword evidence="9 24" id="KW-0812">Transmembrane</keyword>
<evidence type="ECO:0000256" key="24">
    <source>
        <dbReference type="RuleBase" id="RU363065"/>
    </source>
</evidence>
<organism evidence="25 26">
    <name type="scientific">Ramlibacter cellulosilyticus</name>
    <dbReference type="NCBI Taxonomy" id="2764187"/>
    <lineage>
        <taxon>Bacteria</taxon>
        <taxon>Pseudomonadati</taxon>
        <taxon>Pseudomonadota</taxon>
        <taxon>Betaproteobacteria</taxon>
        <taxon>Burkholderiales</taxon>
        <taxon>Comamonadaceae</taxon>
        <taxon>Ramlibacter</taxon>
    </lineage>
</organism>
<feature type="transmembrane region" description="Helical" evidence="24">
    <location>
        <begin position="68"/>
        <end position="92"/>
    </location>
</feature>
<keyword evidence="11 22" id="KW-0547">Nucleotide-binding</keyword>
<feature type="binding site" evidence="22">
    <location>
        <begin position="98"/>
        <end position="100"/>
    </location>
    <ligand>
        <name>ATP</name>
        <dbReference type="ChEBI" id="CHEBI:30616"/>
    </ligand>
</feature>
<dbReference type="GO" id="GO:0006654">
    <property type="term" value="P:phosphatidic acid biosynthetic process"/>
    <property type="evidence" value="ECO:0007669"/>
    <property type="project" value="InterPro"/>
</dbReference>
<keyword evidence="13 22" id="KW-0067">ATP-binding</keyword>
<feature type="binding site" evidence="21">
    <location>
        <begin position="43"/>
        <end position="47"/>
    </location>
    <ligand>
        <name>substrate</name>
    </ligand>
</feature>
<comment type="subcellular location">
    <subcellularLocation>
        <location evidence="1 24">Cell inner membrane</location>
        <topology evidence="1 24">Multi-pass membrane protein</topology>
    </subcellularLocation>
</comment>
<accession>A0A923SB23</accession>
<evidence type="ECO:0000256" key="17">
    <source>
        <dbReference type="ARBA" id="ARBA00023136"/>
    </source>
</evidence>
<keyword evidence="7 24" id="KW-0997">Cell inner membrane</keyword>
<sequence length="135" mass="14468">MSTSPESLGQPVNPQKLRTGFVRLWHATGYSLAGLRAGWGEAAFRLEACLACVMVPLAFWIGSGWVEVALLAGSVLLLMIVELLNTAVEAAIDRIGPEWHALSKRAKDMGSAAVFLATLLAGGIWAAGLWHFFFA</sequence>
<evidence type="ECO:0000313" key="26">
    <source>
        <dbReference type="Proteomes" id="UP000608513"/>
    </source>
</evidence>
<keyword evidence="12 24" id="KW-0418">Kinase</keyword>
<dbReference type="GO" id="GO:0004143">
    <property type="term" value="F:ATP-dependent diacylglycerol kinase activity"/>
    <property type="evidence" value="ECO:0007669"/>
    <property type="project" value="UniProtKB-EC"/>
</dbReference>
<comment type="function">
    <text evidence="24">Catalyzes the ATP-dependent phosphorylation of sn-l,2-diacylglycerol (DAG) to phosphatidic acid. Involved in the recycling of diacylglycerol produced as a by-product during membrane-derived oligosaccharide (MDO) biosynthesis.</text>
</comment>
<evidence type="ECO:0000256" key="3">
    <source>
        <dbReference type="ARBA" id="ARBA00012133"/>
    </source>
</evidence>
<dbReference type="PANTHER" id="PTHR34299">
    <property type="entry name" value="DIACYLGLYCEROL KINASE"/>
    <property type="match status" value="1"/>
</dbReference>
<evidence type="ECO:0000256" key="18">
    <source>
        <dbReference type="ARBA" id="ARBA00023209"/>
    </source>
</evidence>
<feature type="binding site" evidence="22">
    <location>
        <position position="23"/>
    </location>
    <ligand>
        <name>ATP</name>
        <dbReference type="ChEBI" id="CHEBI:30616"/>
    </ligand>
</feature>
<evidence type="ECO:0000256" key="20">
    <source>
        <dbReference type="PIRSR" id="PIRSR600829-1"/>
    </source>
</evidence>
<feature type="binding site" evidence="21">
    <location>
        <begin position="125"/>
        <end position="130"/>
    </location>
    <ligand>
        <name>substrate</name>
    </ligand>
</feature>
<evidence type="ECO:0000256" key="22">
    <source>
        <dbReference type="PIRSR" id="PIRSR600829-3"/>
    </source>
</evidence>
<dbReference type="InterPro" id="IPR033718">
    <property type="entry name" value="DAGK_prok"/>
</dbReference>
<evidence type="ECO:0000313" key="25">
    <source>
        <dbReference type="EMBL" id="MBC5783401.1"/>
    </source>
</evidence>
<evidence type="ECO:0000256" key="2">
    <source>
        <dbReference type="ARBA" id="ARBA00005967"/>
    </source>
</evidence>
<evidence type="ECO:0000256" key="1">
    <source>
        <dbReference type="ARBA" id="ARBA00004429"/>
    </source>
</evidence>
<evidence type="ECO:0000256" key="5">
    <source>
        <dbReference type="ARBA" id="ARBA00022475"/>
    </source>
</evidence>
<evidence type="ECO:0000256" key="19">
    <source>
        <dbReference type="ARBA" id="ARBA00023264"/>
    </source>
</evidence>
<evidence type="ECO:0000256" key="13">
    <source>
        <dbReference type="ARBA" id="ARBA00022840"/>
    </source>
</evidence>
<evidence type="ECO:0000256" key="9">
    <source>
        <dbReference type="ARBA" id="ARBA00022692"/>
    </source>
</evidence>
<reference evidence="25" key="1">
    <citation type="submission" date="2020-08" db="EMBL/GenBank/DDBJ databases">
        <title>Ramlibacter sp. USB13 16S ribosomal RNA gene genome sequencing and assembly.</title>
        <authorList>
            <person name="Kang M."/>
        </authorList>
    </citation>
    <scope>NUCLEOTIDE SEQUENCE</scope>
    <source>
        <strain evidence="25">USB13</strain>
    </source>
</reference>
<evidence type="ECO:0000256" key="11">
    <source>
        <dbReference type="ARBA" id="ARBA00022741"/>
    </source>
</evidence>
<dbReference type="AlphaFoldDB" id="A0A923SB23"/>
<dbReference type="EMBL" id="JACORT010000003">
    <property type="protein sequence ID" value="MBC5783401.1"/>
    <property type="molecule type" value="Genomic_DNA"/>
</dbReference>
<keyword evidence="18" id="KW-0594">Phospholipid biosynthesis</keyword>